<dbReference type="Proteomes" id="UP000786989">
    <property type="component" value="Unassembled WGS sequence"/>
</dbReference>
<comment type="caution">
    <text evidence="1">The sequence shown here is derived from an EMBL/GenBank/DDBJ whole genome shotgun (WGS) entry which is preliminary data.</text>
</comment>
<dbReference type="AlphaFoldDB" id="A0A9D2UW61"/>
<dbReference type="EMBL" id="DYWI01000062">
    <property type="protein sequence ID" value="HJF65229.1"/>
    <property type="molecule type" value="Genomic_DNA"/>
</dbReference>
<accession>A0A9D2UW61</accession>
<feature type="non-terminal residue" evidence="1">
    <location>
        <position position="1"/>
    </location>
</feature>
<gene>
    <name evidence="1" type="ORF">K8U77_03825</name>
</gene>
<evidence type="ECO:0000313" key="2">
    <source>
        <dbReference type="Proteomes" id="UP000786989"/>
    </source>
</evidence>
<proteinExistence type="predicted"/>
<evidence type="ECO:0000313" key="1">
    <source>
        <dbReference type="EMBL" id="HJF65229.1"/>
    </source>
</evidence>
<sequence length="128" mass="14676">TLEKALVLNAEESRLKKQEKAARMELIEHTKAAIESVTDEQALDLLHRKWVTPLVERLQQLPDEVVDGLVKRVQALCDKYATTLPDLDRQIRDTERELYDMLGDLTGSENNMAGIQELRRLLIGDFYA</sequence>
<reference evidence="1" key="1">
    <citation type="journal article" date="2021" name="PeerJ">
        <title>Extensive microbial diversity within the chicken gut microbiome revealed by metagenomics and culture.</title>
        <authorList>
            <person name="Gilroy R."/>
            <person name="Ravi A."/>
            <person name="Getino M."/>
            <person name="Pursley I."/>
            <person name="Horton D.L."/>
            <person name="Alikhan N.F."/>
            <person name="Baker D."/>
            <person name="Gharbi K."/>
            <person name="Hall N."/>
            <person name="Watson M."/>
            <person name="Adriaenssens E.M."/>
            <person name="Foster-Nyarko E."/>
            <person name="Jarju S."/>
            <person name="Secka A."/>
            <person name="Antonio M."/>
            <person name="Oren A."/>
            <person name="Chaudhuri R.R."/>
            <person name="La Ragione R."/>
            <person name="Hildebrand F."/>
            <person name="Pallen M.J."/>
        </authorList>
    </citation>
    <scope>NUCLEOTIDE SEQUENCE</scope>
    <source>
        <strain evidence="1">ChiGjej6B6-11269</strain>
    </source>
</reference>
<protein>
    <submittedName>
        <fullName evidence="1">Type I restriction-modification system subunit M</fullName>
    </submittedName>
</protein>
<reference evidence="1" key="2">
    <citation type="submission" date="2021-09" db="EMBL/GenBank/DDBJ databases">
        <authorList>
            <person name="Gilroy R."/>
        </authorList>
    </citation>
    <scope>NUCLEOTIDE SEQUENCE</scope>
    <source>
        <strain evidence="1">ChiGjej6B6-11269</strain>
    </source>
</reference>
<organism evidence="1 2">
    <name type="scientific">Slackia equolifaciens</name>
    <dbReference type="NCBI Taxonomy" id="498718"/>
    <lineage>
        <taxon>Bacteria</taxon>
        <taxon>Bacillati</taxon>
        <taxon>Actinomycetota</taxon>
        <taxon>Coriobacteriia</taxon>
        <taxon>Eggerthellales</taxon>
        <taxon>Eggerthellaceae</taxon>
        <taxon>Slackia</taxon>
    </lineage>
</organism>
<name>A0A9D2UW61_9ACTN</name>